<dbReference type="AlphaFoldDB" id="A0A0P1HE59"/>
<sequence>MIRIVALFLWLAVPIAGYATYVAYGTPHLIVSRHFLDNGDRHNPFAKRIYTRCRYIGWRWHEVTTSAQAGRCPWIRFFQSDAH</sequence>
<evidence type="ECO:0000313" key="1">
    <source>
        <dbReference type="EMBL" id="CUI01867.1"/>
    </source>
</evidence>
<dbReference type="STRING" id="1396826.PHA8399_04016"/>
<gene>
    <name evidence="1" type="ORF">PHA8399_04016</name>
</gene>
<organism evidence="1 2">
    <name type="scientific">Leisingera aquaemixtae</name>
    <dbReference type="NCBI Taxonomy" id="1396826"/>
    <lineage>
        <taxon>Bacteria</taxon>
        <taxon>Pseudomonadati</taxon>
        <taxon>Pseudomonadota</taxon>
        <taxon>Alphaproteobacteria</taxon>
        <taxon>Rhodobacterales</taxon>
        <taxon>Roseobacteraceae</taxon>
        <taxon>Leisingera</taxon>
    </lineage>
</organism>
<evidence type="ECO:0000313" key="2">
    <source>
        <dbReference type="Proteomes" id="UP000051326"/>
    </source>
</evidence>
<name>A0A0P1HE59_9RHOB</name>
<proteinExistence type="predicted"/>
<dbReference type="EMBL" id="CYSR01000037">
    <property type="protein sequence ID" value="CUI01867.1"/>
    <property type="molecule type" value="Genomic_DNA"/>
</dbReference>
<reference evidence="1 2" key="1">
    <citation type="submission" date="2015-09" db="EMBL/GenBank/DDBJ databases">
        <authorList>
            <consortium name="Swine Surveillance"/>
        </authorList>
    </citation>
    <scope>NUCLEOTIDE SEQUENCE [LARGE SCALE GENOMIC DNA]</scope>
    <source>
        <strain evidence="1 2">CECT 8399</strain>
    </source>
</reference>
<dbReference type="RefSeq" id="WP_058287856.1">
    <property type="nucleotide sequence ID" value="NZ_CYSR01000037.1"/>
</dbReference>
<accession>A0A0P1HE59</accession>
<dbReference type="Proteomes" id="UP000051326">
    <property type="component" value="Unassembled WGS sequence"/>
</dbReference>
<protein>
    <submittedName>
        <fullName evidence="1">Uncharacterized protein</fullName>
    </submittedName>
</protein>